<dbReference type="Gene3D" id="1.20.58.2180">
    <property type="match status" value="1"/>
</dbReference>
<protein>
    <submittedName>
        <fullName evidence="1">ABC transporter substrate-binding protein</fullName>
    </submittedName>
</protein>
<name>A0A939KN25_9PROT</name>
<sequence length="307" mass="33647">MAGAAVTIRPGPTPIADLWFAHNEITVMLGAADRIVVSAENPRDRPWLFRVAPVLLRAETGIKPDSASAEDLLARHVGLVFVPSRAKAEDLRRTGLPALAAEYMTLPNMLRSLDMTAQALGTDQAAGTARLYRQKMDAITTLLSQRLAHLAENEKPRVLHIARLEPLQIDGTDTLIDAWIQAAGGRNAATVSGNHRPVTFEQIAAWNPDAVIVDAGVADIPATSPLRALAAYRNGHWWRSPRGVFAWDRYGAEVLLQLQWAAQHLHPTLFTDLDIAAATRDFYQTFFHYALSADETTRILHALPPPA</sequence>
<dbReference type="Proteomes" id="UP000664073">
    <property type="component" value="Unassembled WGS sequence"/>
</dbReference>
<reference evidence="1" key="1">
    <citation type="submission" date="2021-03" db="EMBL/GenBank/DDBJ databases">
        <title>The complete genome sequence of Acetobacter sp. TBRC 12339.</title>
        <authorList>
            <person name="Charoenyingcharoen P."/>
            <person name="Yukphan P."/>
        </authorList>
    </citation>
    <scope>NUCLEOTIDE SEQUENCE</scope>
    <source>
        <strain evidence="1">TBRC 12339</strain>
    </source>
</reference>
<dbReference type="EMBL" id="JAFVMH010000003">
    <property type="protein sequence ID" value="MBO1325195.1"/>
    <property type="molecule type" value="Genomic_DNA"/>
</dbReference>
<dbReference type="PANTHER" id="PTHR30535">
    <property type="entry name" value="VITAMIN B12-BINDING PROTEIN"/>
    <property type="match status" value="1"/>
</dbReference>
<dbReference type="AlphaFoldDB" id="A0A939KN25"/>
<comment type="caution">
    <text evidence="1">The sequence shown here is derived from an EMBL/GenBank/DDBJ whole genome shotgun (WGS) entry which is preliminary data.</text>
</comment>
<accession>A0A939KN25</accession>
<dbReference type="Gene3D" id="3.40.50.1980">
    <property type="entry name" value="Nitrogenase molybdenum iron protein domain"/>
    <property type="match status" value="2"/>
</dbReference>
<gene>
    <name evidence="1" type="ORF">J2D77_08545</name>
</gene>
<proteinExistence type="predicted"/>
<keyword evidence="2" id="KW-1185">Reference proteome</keyword>
<dbReference type="PANTHER" id="PTHR30535:SF34">
    <property type="entry name" value="MOLYBDATE-BINDING PROTEIN MOLA"/>
    <property type="match status" value="1"/>
</dbReference>
<organism evidence="1 2">
    <name type="scientific">Acetobacter garciniae</name>
    <dbReference type="NCBI Taxonomy" id="2817435"/>
    <lineage>
        <taxon>Bacteria</taxon>
        <taxon>Pseudomonadati</taxon>
        <taxon>Pseudomonadota</taxon>
        <taxon>Alphaproteobacteria</taxon>
        <taxon>Acetobacterales</taxon>
        <taxon>Acetobacteraceae</taxon>
        <taxon>Acetobacter</taxon>
    </lineage>
</organism>
<dbReference type="SUPFAM" id="SSF53807">
    <property type="entry name" value="Helical backbone' metal receptor"/>
    <property type="match status" value="1"/>
</dbReference>
<evidence type="ECO:0000313" key="2">
    <source>
        <dbReference type="Proteomes" id="UP000664073"/>
    </source>
</evidence>
<evidence type="ECO:0000313" key="1">
    <source>
        <dbReference type="EMBL" id="MBO1325195.1"/>
    </source>
</evidence>
<dbReference type="InterPro" id="IPR050902">
    <property type="entry name" value="ABC_Transporter_SBP"/>
</dbReference>